<accession>A0A9W9YCJ2</accession>
<dbReference type="AlphaFoldDB" id="A0A9W9YCJ2"/>
<name>A0A9W9YCJ2_9CNID</name>
<dbReference type="GO" id="GO:0046872">
    <property type="term" value="F:metal ion binding"/>
    <property type="evidence" value="ECO:0007669"/>
    <property type="project" value="UniProtKB-KW"/>
</dbReference>
<dbReference type="Proteomes" id="UP001163046">
    <property type="component" value="Unassembled WGS sequence"/>
</dbReference>
<dbReference type="GO" id="GO:0006308">
    <property type="term" value="P:DNA catabolic process"/>
    <property type="evidence" value="ECO:0007669"/>
    <property type="project" value="TreeGrafter"/>
</dbReference>
<dbReference type="Gene3D" id="3.30.420.10">
    <property type="entry name" value="Ribonuclease H-like superfamily/Ribonuclease H"/>
    <property type="match status" value="1"/>
</dbReference>
<protein>
    <recommendedName>
        <fullName evidence="9">Exonuclease domain-containing protein</fullName>
    </recommendedName>
</protein>
<dbReference type="PANTHER" id="PTHR13058:SF22">
    <property type="entry name" value="EXODEOXYRIBONUCLEASE III"/>
    <property type="match status" value="1"/>
</dbReference>
<dbReference type="GO" id="GO:0008296">
    <property type="term" value="F:3'-5'-DNA exonuclease activity"/>
    <property type="evidence" value="ECO:0007669"/>
    <property type="project" value="TreeGrafter"/>
</dbReference>
<keyword evidence="6" id="KW-0460">Magnesium</keyword>
<dbReference type="SMART" id="SM00479">
    <property type="entry name" value="EXOIII"/>
    <property type="match status" value="1"/>
</dbReference>
<dbReference type="CDD" id="cd06127">
    <property type="entry name" value="DEDDh"/>
    <property type="match status" value="1"/>
</dbReference>
<reference evidence="10" key="1">
    <citation type="submission" date="2023-01" db="EMBL/GenBank/DDBJ databases">
        <title>Genome assembly of the deep-sea coral Lophelia pertusa.</title>
        <authorList>
            <person name="Herrera S."/>
            <person name="Cordes E."/>
        </authorList>
    </citation>
    <scope>NUCLEOTIDE SEQUENCE</scope>
    <source>
        <strain evidence="10">USNM1676648</strain>
        <tissue evidence="10">Polyp</tissue>
    </source>
</reference>
<dbReference type="GO" id="GO:0005737">
    <property type="term" value="C:cytoplasm"/>
    <property type="evidence" value="ECO:0007669"/>
    <property type="project" value="TreeGrafter"/>
</dbReference>
<organism evidence="10 11">
    <name type="scientific">Desmophyllum pertusum</name>
    <dbReference type="NCBI Taxonomy" id="174260"/>
    <lineage>
        <taxon>Eukaryota</taxon>
        <taxon>Metazoa</taxon>
        <taxon>Cnidaria</taxon>
        <taxon>Anthozoa</taxon>
        <taxon>Hexacorallia</taxon>
        <taxon>Scleractinia</taxon>
        <taxon>Caryophylliina</taxon>
        <taxon>Caryophylliidae</taxon>
        <taxon>Desmophyllum</taxon>
    </lineage>
</organism>
<dbReference type="OrthoDB" id="5966647at2759"/>
<dbReference type="InterPro" id="IPR054362">
    <property type="entry name" value="Exu_RNase_H-like"/>
</dbReference>
<keyword evidence="5" id="KW-0269">Exonuclease</keyword>
<evidence type="ECO:0000256" key="7">
    <source>
        <dbReference type="ARBA" id="ARBA00025769"/>
    </source>
</evidence>
<dbReference type="GO" id="GO:0003676">
    <property type="term" value="F:nucleic acid binding"/>
    <property type="evidence" value="ECO:0007669"/>
    <property type="project" value="InterPro"/>
</dbReference>
<evidence type="ECO:0000256" key="1">
    <source>
        <dbReference type="ARBA" id="ARBA00001946"/>
    </source>
</evidence>
<evidence type="ECO:0000256" key="2">
    <source>
        <dbReference type="ARBA" id="ARBA00022722"/>
    </source>
</evidence>
<comment type="similarity">
    <text evidence="7">Belongs to the exonuclease superfamily. TREX family.</text>
</comment>
<evidence type="ECO:0000313" key="10">
    <source>
        <dbReference type="EMBL" id="KAJ7333740.1"/>
    </source>
</evidence>
<feature type="domain" description="Exonuclease" evidence="9">
    <location>
        <begin position="76"/>
        <end position="253"/>
    </location>
</feature>
<evidence type="ECO:0000259" key="9">
    <source>
        <dbReference type="SMART" id="SM00479"/>
    </source>
</evidence>
<dbReference type="Pfam" id="PF22123">
    <property type="entry name" value="Exu_RNase_H_like"/>
    <property type="match status" value="1"/>
</dbReference>
<gene>
    <name evidence="10" type="ORF">OS493_015828</name>
</gene>
<comment type="caution">
    <text evidence="10">The sequence shown here is derived from an EMBL/GenBank/DDBJ whole genome shotgun (WGS) entry which is preliminary data.</text>
</comment>
<keyword evidence="2" id="KW-0540">Nuclease</keyword>
<keyword evidence="11" id="KW-1185">Reference proteome</keyword>
<dbReference type="SUPFAM" id="SSF53098">
    <property type="entry name" value="Ribonuclease H-like"/>
    <property type="match status" value="1"/>
</dbReference>
<sequence length="286" mass="32262">MGRLRVIEKTREFKTKRRDRHNKRTRKVRQLEVRKGTQYQSGLGFSSNQQASTEQIPQPITPPKIRQACTSEKEYKKVVFDLETTSRANDAEICQLAAIHGTQQFNVYILPLRGISPSASAVNKLSVSHGRLFYDGKPVTAVQLDVAIQQFLNWLQHFKEPCLLMAHNAKLFDAKHFLGALEKSNKTVQYSELVLGFCDTLPAFKELFPERKSHSQENLAKDLLQSTYNAHNVLNDVQIIHPVLESEKRKPPDPPAPNYSKAISMGIAGKAAASGLSYTHLLLSFH</sequence>
<feature type="compositionally biased region" description="Polar residues" evidence="8">
    <location>
        <begin position="42"/>
        <end position="58"/>
    </location>
</feature>
<evidence type="ECO:0000256" key="3">
    <source>
        <dbReference type="ARBA" id="ARBA00022723"/>
    </source>
</evidence>
<evidence type="ECO:0000256" key="5">
    <source>
        <dbReference type="ARBA" id="ARBA00022839"/>
    </source>
</evidence>
<comment type="cofactor">
    <cofactor evidence="1">
        <name>Mg(2+)</name>
        <dbReference type="ChEBI" id="CHEBI:18420"/>
    </cofactor>
</comment>
<proteinExistence type="inferred from homology"/>
<dbReference type="InterPro" id="IPR013520">
    <property type="entry name" value="Ribonucl_H"/>
</dbReference>
<keyword evidence="3" id="KW-0479">Metal-binding</keyword>
<dbReference type="PANTHER" id="PTHR13058">
    <property type="entry name" value="THREE PRIME REPAIR EXONUCLEASE 1, 2"/>
    <property type="match status" value="1"/>
</dbReference>
<evidence type="ECO:0000256" key="4">
    <source>
        <dbReference type="ARBA" id="ARBA00022801"/>
    </source>
</evidence>
<evidence type="ECO:0000256" key="8">
    <source>
        <dbReference type="SAM" id="MobiDB-lite"/>
    </source>
</evidence>
<dbReference type="InterPro" id="IPR012337">
    <property type="entry name" value="RNaseH-like_sf"/>
</dbReference>
<dbReference type="InterPro" id="IPR040393">
    <property type="entry name" value="TREX1/2"/>
</dbReference>
<feature type="region of interest" description="Disordered" evidence="8">
    <location>
        <begin position="42"/>
        <end position="62"/>
    </location>
</feature>
<evidence type="ECO:0000256" key="6">
    <source>
        <dbReference type="ARBA" id="ARBA00022842"/>
    </source>
</evidence>
<dbReference type="EMBL" id="MU827785">
    <property type="protein sequence ID" value="KAJ7333740.1"/>
    <property type="molecule type" value="Genomic_DNA"/>
</dbReference>
<evidence type="ECO:0000313" key="11">
    <source>
        <dbReference type="Proteomes" id="UP001163046"/>
    </source>
</evidence>
<dbReference type="InterPro" id="IPR036397">
    <property type="entry name" value="RNaseH_sf"/>
</dbReference>
<keyword evidence="4" id="KW-0378">Hydrolase</keyword>